<evidence type="ECO:0000256" key="1">
    <source>
        <dbReference type="SAM" id="SignalP"/>
    </source>
</evidence>
<evidence type="ECO:0000313" key="3">
    <source>
        <dbReference type="Proteomes" id="UP001516061"/>
    </source>
</evidence>
<dbReference type="RefSeq" id="WP_173807475.1">
    <property type="nucleotide sequence ID" value="NZ_JABSNM010000030.1"/>
</dbReference>
<feature type="chain" id="PRO_5045893364" description="DUF4124 domain-containing protein" evidence="1">
    <location>
        <begin position="42"/>
        <end position="118"/>
    </location>
</feature>
<name>A0ABX2G800_9BURK</name>
<comment type="caution">
    <text evidence="2">The sequence shown here is derived from an EMBL/GenBank/DDBJ whole genome shotgun (WGS) entry which is preliminary data.</text>
</comment>
<proteinExistence type="predicted"/>
<reference evidence="2 3" key="1">
    <citation type="submission" date="2020-05" db="EMBL/GenBank/DDBJ databases">
        <title>Genomic Encyclopedia of Type Strains, Phase IV (KMG-V): Genome sequencing to study the core and pangenomes of soil and plant-associated prokaryotes.</title>
        <authorList>
            <person name="Whitman W."/>
        </authorList>
    </citation>
    <scope>NUCLEOTIDE SEQUENCE [LARGE SCALE GENOMIC DNA]</scope>
    <source>
        <strain evidence="2 3">C29</strain>
    </source>
</reference>
<organism evidence="2 3">
    <name type="scientific">Sphaerotilus uruguayifluvii</name>
    <dbReference type="NCBI Taxonomy" id="2735897"/>
    <lineage>
        <taxon>Bacteria</taxon>
        <taxon>Pseudomonadati</taxon>
        <taxon>Pseudomonadota</taxon>
        <taxon>Betaproteobacteria</taxon>
        <taxon>Burkholderiales</taxon>
        <taxon>Sphaerotilaceae</taxon>
        <taxon>Sphaerotilus</taxon>
    </lineage>
</organism>
<gene>
    <name evidence="2" type="ORF">HNQ01_004226</name>
</gene>
<protein>
    <recommendedName>
        <fullName evidence="4">DUF4124 domain-containing protein</fullName>
    </recommendedName>
</protein>
<evidence type="ECO:0000313" key="2">
    <source>
        <dbReference type="EMBL" id="NRT58458.1"/>
    </source>
</evidence>
<sequence>MPLGTDKNHLLAGRPGRGSRRAPALLALAAALAMPAAPALAQLPAGVYKCRTDTGIVFQGQPCPGDLGRVSGTQPASGATAAPSSPVQIATAAMLALPAGPQTRTAAPAAVAPSLSRP</sequence>
<feature type="signal peptide" evidence="1">
    <location>
        <begin position="1"/>
        <end position="41"/>
    </location>
</feature>
<dbReference type="EMBL" id="JABSNM010000030">
    <property type="protein sequence ID" value="NRT58458.1"/>
    <property type="molecule type" value="Genomic_DNA"/>
</dbReference>
<accession>A0ABX2G800</accession>
<evidence type="ECO:0008006" key="4">
    <source>
        <dbReference type="Google" id="ProtNLM"/>
    </source>
</evidence>
<keyword evidence="1" id="KW-0732">Signal</keyword>
<keyword evidence="3" id="KW-1185">Reference proteome</keyword>
<dbReference type="Proteomes" id="UP001516061">
    <property type="component" value="Unassembled WGS sequence"/>
</dbReference>